<dbReference type="InterPro" id="IPR006860">
    <property type="entry name" value="FecR"/>
</dbReference>
<protein>
    <submittedName>
        <fullName evidence="4">FecR domain-containing protein</fullName>
    </submittedName>
</protein>
<feature type="domain" description="FecR protein" evidence="2">
    <location>
        <begin position="120"/>
        <end position="217"/>
    </location>
</feature>
<dbReference type="EMBL" id="CP120682">
    <property type="protein sequence ID" value="WKN36207.1"/>
    <property type="molecule type" value="Genomic_DNA"/>
</dbReference>
<feature type="domain" description="Protein FecR C-terminal" evidence="3">
    <location>
        <begin position="262"/>
        <end position="331"/>
    </location>
</feature>
<name>A0AA49JIP9_9BACT</name>
<evidence type="ECO:0000259" key="2">
    <source>
        <dbReference type="Pfam" id="PF04773"/>
    </source>
</evidence>
<dbReference type="AlphaFoldDB" id="A0AA49JIP9"/>
<dbReference type="InterPro" id="IPR012373">
    <property type="entry name" value="Ferrdict_sens_TM"/>
</dbReference>
<feature type="transmembrane region" description="Helical" evidence="1">
    <location>
        <begin position="95"/>
        <end position="116"/>
    </location>
</feature>
<keyword evidence="1" id="KW-0812">Transmembrane</keyword>
<reference evidence="4" key="2">
    <citation type="journal article" date="2024" name="Antonie Van Leeuwenhoek">
        <title>Roseihalotalea indica gen. nov., sp. nov., a halophilic Bacteroidetes from mesopelagic Southwest Indian Ocean with higher carbohydrate metabolic potential.</title>
        <authorList>
            <person name="Chen B."/>
            <person name="Zhang M."/>
            <person name="Lin D."/>
            <person name="Ye J."/>
            <person name="Tang K."/>
        </authorList>
    </citation>
    <scope>NUCLEOTIDE SEQUENCE</scope>
    <source>
        <strain evidence="4">TK19036</strain>
    </source>
</reference>
<dbReference type="Pfam" id="PF04773">
    <property type="entry name" value="FecR"/>
    <property type="match status" value="1"/>
</dbReference>
<dbReference type="InterPro" id="IPR032508">
    <property type="entry name" value="FecR_C"/>
</dbReference>
<dbReference type="PANTHER" id="PTHR30273:SF2">
    <property type="entry name" value="PROTEIN FECR"/>
    <property type="match status" value="1"/>
</dbReference>
<keyword evidence="1" id="KW-0472">Membrane</keyword>
<organism evidence="4">
    <name type="scientific">Roseihalotalea indica</name>
    <dbReference type="NCBI Taxonomy" id="2867963"/>
    <lineage>
        <taxon>Bacteria</taxon>
        <taxon>Pseudomonadati</taxon>
        <taxon>Bacteroidota</taxon>
        <taxon>Cytophagia</taxon>
        <taxon>Cytophagales</taxon>
        <taxon>Catalimonadaceae</taxon>
        <taxon>Roseihalotalea</taxon>
    </lineage>
</organism>
<keyword evidence="1" id="KW-1133">Transmembrane helix</keyword>
<sequence>MNSESIIIHLIQDPSFERWVRDNNAVDAAHWEKWLHEHPHLQDEVKQAQRIVKGVSFNKYPFSSDQIEESWQQLAQRTTNTKHARRLWKLPEFRYAAAVSLLLLIGAGIWISYGLATTVTYETPFGQTRTLVLEDGTQVQLNANSVLSFDKNWLAQPQREVFLQGEAYFSVTQRTQKQNLMPFIVHTSDLSVRVLGTQFNVNSRRGQTQVVLNEGKVALRIEEADEETMEPGDFVEYSSEKNEMTRQQVNPEIYTSWRNQVLTLDDTPVGHVIQQLEDTYGVSFVLQNEEIRERKISSTGSITTQNLDTILEALSTLLQVNFERKSNTIHVYEN</sequence>
<dbReference type="Gene3D" id="3.55.50.30">
    <property type="match status" value="1"/>
</dbReference>
<dbReference type="Gene3D" id="2.60.120.1440">
    <property type="match status" value="1"/>
</dbReference>
<dbReference type="GO" id="GO:0016989">
    <property type="term" value="F:sigma factor antagonist activity"/>
    <property type="evidence" value="ECO:0007669"/>
    <property type="project" value="TreeGrafter"/>
</dbReference>
<dbReference type="PIRSF" id="PIRSF018266">
    <property type="entry name" value="FecR"/>
    <property type="match status" value="1"/>
</dbReference>
<dbReference type="PANTHER" id="PTHR30273">
    <property type="entry name" value="PERIPLASMIC SIGNAL SENSOR AND SIGMA FACTOR ACTIVATOR FECR-RELATED"/>
    <property type="match status" value="1"/>
</dbReference>
<evidence type="ECO:0000313" key="4">
    <source>
        <dbReference type="EMBL" id="WKN36207.1"/>
    </source>
</evidence>
<gene>
    <name evidence="4" type="ORF">K4G66_27970</name>
</gene>
<accession>A0AA49JIP9</accession>
<proteinExistence type="predicted"/>
<evidence type="ECO:0000259" key="3">
    <source>
        <dbReference type="Pfam" id="PF16344"/>
    </source>
</evidence>
<evidence type="ECO:0000256" key="1">
    <source>
        <dbReference type="SAM" id="Phobius"/>
    </source>
</evidence>
<reference evidence="4" key="1">
    <citation type="journal article" date="2023" name="Comput. Struct. Biotechnol. J.">
        <title>Discovery of a novel marine Bacteroidetes with a rich repertoire of carbohydrate-active enzymes.</title>
        <authorList>
            <person name="Chen B."/>
            <person name="Liu G."/>
            <person name="Chen Q."/>
            <person name="Wang H."/>
            <person name="Liu L."/>
            <person name="Tang K."/>
        </authorList>
    </citation>
    <scope>NUCLEOTIDE SEQUENCE</scope>
    <source>
        <strain evidence="4">TK19036</strain>
    </source>
</reference>
<dbReference type="Pfam" id="PF16344">
    <property type="entry name" value="FecR_C"/>
    <property type="match status" value="1"/>
</dbReference>